<proteinExistence type="inferred from homology"/>
<dbReference type="AlphaFoldDB" id="A0A518DHI7"/>
<comment type="similarity">
    <text evidence="1">Belongs to the TolB family.</text>
</comment>
<dbReference type="EMBL" id="CP036291">
    <property type="protein sequence ID" value="QDU90940.1"/>
    <property type="molecule type" value="Genomic_DNA"/>
</dbReference>
<feature type="compositionally biased region" description="Low complexity" evidence="2">
    <location>
        <begin position="419"/>
        <end position="431"/>
    </location>
</feature>
<name>A0A518DHI7_9BACT</name>
<reference evidence="4 5" key="1">
    <citation type="submission" date="2019-02" db="EMBL/GenBank/DDBJ databases">
        <title>Deep-cultivation of Planctomycetes and their phenomic and genomic characterization uncovers novel biology.</title>
        <authorList>
            <person name="Wiegand S."/>
            <person name="Jogler M."/>
            <person name="Boedeker C."/>
            <person name="Pinto D."/>
            <person name="Vollmers J."/>
            <person name="Rivas-Marin E."/>
            <person name="Kohn T."/>
            <person name="Peeters S.H."/>
            <person name="Heuer A."/>
            <person name="Rast P."/>
            <person name="Oberbeckmann S."/>
            <person name="Bunk B."/>
            <person name="Jeske O."/>
            <person name="Meyerdierks A."/>
            <person name="Storesund J.E."/>
            <person name="Kallscheuer N."/>
            <person name="Luecker S."/>
            <person name="Lage O.M."/>
            <person name="Pohl T."/>
            <person name="Merkel B.J."/>
            <person name="Hornburger P."/>
            <person name="Mueller R.-W."/>
            <person name="Bruemmer F."/>
            <person name="Labrenz M."/>
            <person name="Spormann A.M."/>
            <person name="Op den Camp H."/>
            <person name="Overmann J."/>
            <person name="Amann R."/>
            <person name="Jetten M.S.M."/>
            <person name="Mascher T."/>
            <person name="Medema M.H."/>
            <person name="Devos D.P."/>
            <person name="Kaster A.-K."/>
            <person name="Ovreas L."/>
            <person name="Rohde M."/>
            <person name="Galperin M.Y."/>
            <person name="Jogler C."/>
        </authorList>
    </citation>
    <scope>NUCLEOTIDE SEQUENCE [LARGE SCALE GENOMIC DNA]</scope>
    <source>
        <strain evidence="4 5">Pla175</strain>
    </source>
</reference>
<dbReference type="SUPFAM" id="SSF69304">
    <property type="entry name" value="Tricorn protease N-terminal domain"/>
    <property type="match status" value="1"/>
</dbReference>
<evidence type="ECO:0000256" key="2">
    <source>
        <dbReference type="SAM" id="MobiDB-lite"/>
    </source>
</evidence>
<sequence length="480" mass="51158" precursor="true">MYTQTYRATAPQAGGALAHVSLALLALGLAPTTSRVEAETVQTERQITTAPGNHLLTNTGVWSPDGEWIYYDMRSDAAGSVFDGQRIERVRVATGEVEVVFVSRAGACCGVVTASPVDDRVVFIHGPENPTDDWSYTAWHRRGVVVHADGGAPAATLDARDITPPFTPGALRGGTHVHVFSGDGHWVSFTYEDHVLASADDPHAEKHQRNVGVAAPLGHVSPPKSHPRNHDGIAFCVLVTETVDSPRPGTDQINRAYSDAWVGAHGYVRPDGTRQARALAFLGDVASPDGSPVAELFVVDIPNDVTKPGARPLEGTATTWPAPPLDASQRRLTFTTSRSFPGLGPVRHWPRSSPDGDRIAFLMRDRSSVEQLWLISPNGGEPTQLTHNAFPIESAFTWRADGGAIACVAGGSVCEVDTTTGETTRLTGPRESAGPPRPEACVYSPDGRRIAYVREVANGAGVANQVFVATTRPDGAQKLP</sequence>
<gene>
    <name evidence="4" type="ORF">Pla175_43540</name>
</gene>
<dbReference type="InterPro" id="IPR011659">
    <property type="entry name" value="WD40"/>
</dbReference>
<dbReference type="InterPro" id="IPR022223">
    <property type="entry name" value="DUF3748"/>
</dbReference>
<evidence type="ECO:0000256" key="3">
    <source>
        <dbReference type="SAM" id="SignalP"/>
    </source>
</evidence>
<evidence type="ECO:0000313" key="4">
    <source>
        <dbReference type="EMBL" id="QDU90940.1"/>
    </source>
</evidence>
<dbReference type="InterPro" id="IPR011042">
    <property type="entry name" value="6-blade_b-propeller_TolB-like"/>
</dbReference>
<evidence type="ECO:0000256" key="1">
    <source>
        <dbReference type="ARBA" id="ARBA00009820"/>
    </source>
</evidence>
<dbReference type="PANTHER" id="PTHR36842">
    <property type="entry name" value="PROTEIN TOLB HOMOLOG"/>
    <property type="match status" value="1"/>
</dbReference>
<dbReference type="Pfam" id="PF12566">
    <property type="entry name" value="DUF3748"/>
    <property type="match status" value="1"/>
</dbReference>
<accession>A0A518DHI7</accession>
<keyword evidence="5" id="KW-1185">Reference proteome</keyword>
<feature type="region of interest" description="Disordered" evidence="2">
    <location>
        <begin position="419"/>
        <end position="439"/>
    </location>
</feature>
<evidence type="ECO:0000313" key="5">
    <source>
        <dbReference type="Proteomes" id="UP000317429"/>
    </source>
</evidence>
<dbReference type="Proteomes" id="UP000317429">
    <property type="component" value="Chromosome"/>
</dbReference>
<dbReference type="Pfam" id="PF07676">
    <property type="entry name" value="PD40"/>
    <property type="match status" value="1"/>
</dbReference>
<dbReference type="OrthoDB" id="626010at2"/>
<protein>
    <submittedName>
        <fullName evidence="4">Translocation protein TolB</fullName>
    </submittedName>
</protein>
<keyword evidence="3" id="KW-0732">Signal</keyword>
<dbReference type="Gene3D" id="2.120.10.30">
    <property type="entry name" value="TolB, C-terminal domain"/>
    <property type="match status" value="2"/>
</dbReference>
<organism evidence="4 5">
    <name type="scientific">Pirellulimonas nuda</name>
    <dbReference type="NCBI Taxonomy" id="2528009"/>
    <lineage>
        <taxon>Bacteria</taxon>
        <taxon>Pseudomonadati</taxon>
        <taxon>Planctomycetota</taxon>
        <taxon>Planctomycetia</taxon>
        <taxon>Pirellulales</taxon>
        <taxon>Lacipirellulaceae</taxon>
        <taxon>Pirellulimonas</taxon>
    </lineage>
</organism>
<dbReference type="RefSeq" id="WP_145290435.1">
    <property type="nucleotide sequence ID" value="NZ_CP036291.1"/>
</dbReference>
<dbReference type="PANTHER" id="PTHR36842:SF1">
    <property type="entry name" value="PROTEIN TOLB"/>
    <property type="match status" value="1"/>
</dbReference>
<dbReference type="KEGG" id="pnd:Pla175_43540"/>
<feature type="signal peptide" evidence="3">
    <location>
        <begin position="1"/>
        <end position="38"/>
    </location>
</feature>
<feature type="chain" id="PRO_5021838178" evidence="3">
    <location>
        <begin position="39"/>
        <end position="480"/>
    </location>
</feature>